<feature type="region of interest" description="Disordered" evidence="2">
    <location>
        <begin position="282"/>
        <end position="327"/>
    </location>
</feature>
<gene>
    <name evidence="4" type="primary">CCZ1_2</name>
    <name evidence="4" type="ORF">GRS66_006807</name>
</gene>
<dbReference type="OrthoDB" id="240546at2759"/>
<dbReference type="InterPro" id="IPR013176">
    <property type="entry name" value="Ccz1"/>
</dbReference>
<organism evidence="4 5">
    <name type="scientific">Saccharomyces pastorianus</name>
    <name type="common">Lager yeast</name>
    <name type="synonym">Saccharomyces cerevisiae x Saccharomyces eubayanus</name>
    <dbReference type="NCBI Taxonomy" id="27292"/>
    <lineage>
        <taxon>Eukaryota</taxon>
        <taxon>Fungi</taxon>
        <taxon>Dikarya</taxon>
        <taxon>Ascomycota</taxon>
        <taxon>Saccharomycotina</taxon>
        <taxon>Saccharomycetes</taxon>
        <taxon>Saccharomycetales</taxon>
        <taxon>Saccharomycetaceae</taxon>
        <taxon>Saccharomyces</taxon>
    </lineage>
</organism>
<feature type="region of interest" description="Disordered" evidence="2">
    <location>
        <begin position="377"/>
        <end position="399"/>
    </location>
</feature>
<feature type="compositionally biased region" description="Acidic residues" evidence="2">
    <location>
        <begin position="303"/>
        <end position="314"/>
    </location>
</feature>
<name>A0A6C1E4N3_SACPS</name>
<dbReference type="InterPro" id="IPR043987">
    <property type="entry name" value="CCZ1/INTU/HSP4_longin_1"/>
</dbReference>
<dbReference type="AlphaFoldDB" id="A0A6C1E4N3"/>
<proteinExistence type="inferred from homology"/>
<reference evidence="4 5" key="1">
    <citation type="journal article" date="2019" name="BMC Genomics">
        <title>Chromosome level assembly and comparative genome analysis confirm lager-brewing yeasts originated from a single hybridization.</title>
        <authorList>
            <person name="Salazar A.N."/>
            <person name="Gorter de Vries A.R."/>
            <person name="van den Broek M."/>
            <person name="Brouwers N."/>
            <person name="de la Torre Cortes P."/>
            <person name="Kuijpers N.G.A."/>
            <person name="Daran J.G."/>
            <person name="Abeel T."/>
        </authorList>
    </citation>
    <scope>NUCLEOTIDE SEQUENCE [LARGE SCALE GENOMIC DNA]</scope>
    <source>
        <strain evidence="4 5">CBS 1483</strain>
    </source>
</reference>
<sequence length="713" mass="81801">MRLRYITVFDPSRSTNEDDTFKQLLLFHSFGDNDPVPSLNEKLSTIGIIQGIWSLTNSGSSSDDQNEDLEKIIELDNDVLLCIKVESRFLISLAISNGSGDENTIPFQYFSSYLWLSYKFFKLLNGPFARFNKDFNKLTDLLNEFVLPFWNDIYLNLETITNRSFTVIWPDFYKRANFQHGSFNPVINNTDKESWDAIVLQKILLDKKSYLGIKDILVYHLPKYNDTSTKVPIGTKTYGLVRNFTNDLKTLPDISNWLYHLHYTYGEISSHILTGNAHFKEELPVEEEQEQNQPTREGGEGGREEEEEEEEEVEQQQHNTLPNHTNNLSLSERMMHNVTLPISFAYDAIHEVSTTTGVSSSLSMIIDYVPKPHWPFLSSSSNKNDSKNKSTGINDRTKTNTTLITESETIGGTIGSSRFGFLISPLSCNLLPPSYQALKLNLDFKNSKGDENFYNCLFWYFDDFLVMVVCDPDFDKIWEKDYLKDLNFQLCQSMICLKDDIFNSQKCDTMESFGYVVKDNATNQIDSSVPFGSPRMTLNENISSLQLAINGIDQFINDNSNSLSLINWNPIAIMGGFNNSSKGNNTQGSQSELVGNKQASKRKYLNFLSLMNTEKLWDLQIDVLQFLISLQNSKKDPEYFQEERLLKLNNGILCYIRETNSKLVIIIKNWFQNDDTTKALKQRNHVGSNGFMESSLFQSLGPDVIDWWESREI</sequence>
<dbReference type="Pfam" id="PF19031">
    <property type="entry name" value="Intu_longin_1"/>
    <property type="match status" value="1"/>
</dbReference>
<feature type="domain" description="CCZ1/INTU/HSP4 first Longin" evidence="3">
    <location>
        <begin position="3"/>
        <end position="126"/>
    </location>
</feature>
<dbReference type="PANTHER" id="PTHR13056">
    <property type="entry name" value="VACUOLAR FUSION PROTEIN CCZ1 HOMOLOG-RELATED"/>
    <property type="match status" value="1"/>
</dbReference>
<dbReference type="Proteomes" id="UP000501346">
    <property type="component" value="Chromosome SeIV-SeII"/>
</dbReference>
<feature type="compositionally biased region" description="Polar residues" evidence="2">
    <location>
        <begin position="316"/>
        <end position="327"/>
    </location>
</feature>
<evidence type="ECO:0000313" key="4">
    <source>
        <dbReference type="EMBL" id="QID84306.1"/>
    </source>
</evidence>
<accession>A0A6C1E4N3</accession>
<evidence type="ECO:0000259" key="3">
    <source>
        <dbReference type="Pfam" id="PF19031"/>
    </source>
</evidence>
<dbReference type="GO" id="GO:0035658">
    <property type="term" value="C:Mon1-Ccz1 complex"/>
    <property type="evidence" value="ECO:0007669"/>
    <property type="project" value="InterPro"/>
</dbReference>
<protein>
    <submittedName>
        <fullName evidence="4">Vacuolar fusion protein ccz1</fullName>
    </submittedName>
</protein>
<dbReference type="EMBL" id="CP049001">
    <property type="protein sequence ID" value="QID84306.1"/>
    <property type="molecule type" value="Genomic_DNA"/>
</dbReference>
<comment type="similarity">
    <text evidence="1">Belongs to the CCZ1 family.</text>
</comment>
<evidence type="ECO:0000256" key="2">
    <source>
        <dbReference type="SAM" id="MobiDB-lite"/>
    </source>
</evidence>
<dbReference type="GO" id="GO:0016192">
    <property type="term" value="P:vesicle-mediated transport"/>
    <property type="evidence" value="ECO:0007669"/>
    <property type="project" value="InterPro"/>
</dbReference>
<dbReference type="PANTHER" id="PTHR13056:SF0">
    <property type="entry name" value="VACUOLAR FUSION PROTEIN CCZ1 HOMOLOG-RELATED"/>
    <property type="match status" value="1"/>
</dbReference>
<evidence type="ECO:0000313" key="5">
    <source>
        <dbReference type="Proteomes" id="UP000501346"/>
    </source>
</evidence>
<evidence type="ECO:0000256" key="1">
    <source>
        <dbReference type="ARBA" id="ARBA00005352"/>
    </source>
</evidence>
<keyword evidence="5" id="KW-1185">Reference proteome</keyword>